<comment type="caution">
    <text evidence="6">The sequence shown here is derived from an EMBL/GenBank/DDBJ whole genome shotgun (WGS) entry which is preliminary data.</text>
</comment>
<evidence type="ECO:0000256" key="4">
    <source>
        <dbReference type="ARBA" id="ARBA00023002"/>
    </source>
</evidence>
<feature type="domain" description="Nitroreductase" evidence="5">
    <location>
        <begin position="21"/>
        <end position="177"/>
    </location>
</feature>
<dbReference type="Gene3D" id="3.40.109.10">
    <property type="entry name" value="NADH Oxidase"/>
    <property type="match status" value="1"/>
</dbReference>
<dbReference type="CDD" id="cd02148">
    <property type="entry name" value="RutE-like"/>
    <property type="match status" value="1"/>
</dbReference>
<keyword evidence="4" id="KW-0560">Oxidoreductase</keyword>
<dbReference type="InterPro" id="IPR029479">
    <property type="entry name" value="Nitroreductase"/>
</dbReference>
<dbReference type="SUPFAM" id="SSF55469">
    <property type="entry name" value="FMN-dependent nitroreductase-like"/>
    <property type="match status" value="1"/>
</dbReference>
<dbReference type="EMBL" id="PVLQ01000041">
    <property type="protein sequence ID" value="PRD64910.1"/>
    <property type="molecule type" value="Genomic_DNA"/>
</dbReference>
<dbReference type="InterPro" id="IPR023936">
    <property type="entry name" value="RutE-like"/>
</dbReference>
<dbReference type="RefSeq" id="WP_105748824.1">
    <property type="nucleotide sequence ID" value="NZ_PVLQ01000041.1"/>
</dbReference>
<proteinExistence type="predicted"/>
<dbReference type="InterPro" id="IPR000415">
    <property type="entry name" value="Nitroreductase-like"/>
</dbReference>
<evidence type="ECO:0000256" key="1">
    <source>
        <dbReference type="ARBA" id="ARBA00022630"/>
    </source>
</evidence>
<dbReference type="AlphaFoldDB" id="A0A2S9K364"/>
<dbReference type="GO" id="GO:0016491">
    <property type="term" value="F:oxidoreductase activity"/>
    <property type="evidence" value="ECO:0007669"/>
    <property type="project" value="UniProtKB-KW"/>
</dbReference>
<dbReference type="Proteomes" id="UP000238589">
    <property type="component" value="Unassembled WGS sequence"/>
</dbReference>
<reference evidence="6 7" key="1">
    <citation type="submission" date="2018-03" db="EMBL/GenBank/DDBJ databases">
        <title>Comparative genomics illustrates the genes involved in a hyperalkaliphilic mechanisms of Serpentinomonas isolated from highly-alkaline calcium-rich serpentinized springs.</title>
        <authorList>
            <person name="Suzuki S."/>
            <person name="Ishii S."/>
            <person name="Walworth N."/>
            <person name="Bird L."/>
            <person name="Kuenen J.G."/>
            <person name="Nealson K.H."/>
        </authorList>
    </citation>
    <scope>NUCLEOTIDE SEQUENCE [LARGE SCALE GENOMIC DNA]</scope>
    <source>
        <strain evidence="6 7">P1</strain>
    </source>
</reference>
<keyword evidence="1" id="KW-0285">Flavoprotein</keyword>
<evidence type="ECO:0000256" key="3">
    <source>
        <dbReference type="ARBA" id="ARBA00022857"/>
    </source>
</evidence>
<sequence length="200" mass="21814">MTQDTQPALASDALNRLFRDARTVHAFQPVPVSDETIRQLYELLKWGPTAFNAQPARYLFLRSPEAKARLRPALSAGNVAQTEAAAVTVIVAQDSRFYEHLPQQFPAYDAKPLFEGNAALAEATAFRNSSLQGAYLILAARSLGLDSGAQSGFDPGKVNAEFFPDGRYQVNFIINLGVADPAGIHPRGPRLDFDQVAQIL</sequence>
<keyword evidence="2" id="KW-0288">FMN</keyword>
<evidence type="ECO:0000259" key="5">
    <source>
        <dbReference type="Pfam" id="PF00881"/>
    </source>
</evidence>
<evidence type="ECO:0000313" key="7">
    <source>
        <dbReference type="Proteomes" id="UP000238589"/>
    </source>
</evidence>
<organism evidence="6 7">
    <name type="scientific">Malikia granosa</name>
    <dbReference type="NCBI Taxonomy" id="263067"/>
    <lineage>
        <taxon>Bacteria</taxon>
        <taxon>Pseudomonadati</taxon>
        <taxon>Pseudomonadota</taxon>
        <taxon>Betaproteobacteria</taxon>
        <taxon>Burkholderiales</taxon>
        <taxon>Comamonadaceae</taxon>
        <taxon>Malikia</taxon>
    </lineage>
</organism>
<keyword evidence="3" id="KW-0521">NADP</keyword>
<dbReference type="PANTHER" id="PTHR43543">
    <property type="entry name" value="MALONIC SEMIALDEHYDE REDUCTASE RUTE-RELATED"/>
    <property type="match status" value="1"/>
</dbReference>
<evidence type="ECO:0000256" key="2">
    <source>
        <dbReference type="ARBA" id="ARBA00022643"/>
    </source>
</evidence>
<accession>A0A2S9K364</accession>
<keyword evidence="7" id="KW-1185">Reference proteome</keyword>
<gene>
    <name evidence="6" type="ORF">C6P64_12080</name>
</gene>
<evidence type="ECO:0000313" key="6">
    <source>
        <dbReference type="EMBL" id="PRD64910.1"/>
    </source>
</evidence>
<dbReference type="PANTHER" id="PTHR43543:SF1">
    <property type="entry name" value="MALONIC SEMIALDEHYDE REDUCTASE RUTE-RELATED"/>
    <property type="match status" value="1"/>
</dbReference>
<protein>
    <submittedName>
        <fullName evidence="6">Malonic semialdehyde reductase</fullName>
    </submittedName>
</protein>
<name>A0A2S9K364_9BURK</name>
<dbReference type="InterPro" id="IPR050461">
    <property type="entry name" value="Nitroreductase_HadB/RutE"/>
</dbReference>
<dbReference type="OrthoDB" id="9784375at2"/>
<dbReference type="NCBIfam" id="NF003768">
    <property type="entry name" value="PRK05365.1"/>
    <property type="match status" value="1"/>
</dbReference>
<dbReference type="Pfam" id="PF00881">
    <property type="entry name" value="Nitroreductase"/>
    <property type="match status" value="1"/>
</dbReference>